<evidence type="ECO:0000256" key="1">
    <source>
        <dbReference type="SAM" id="Phobius"/>
    </source>
</evidence>
<gene>
    <name evidence="3" type="ORF">BD410DRAFT_829236</name>
</gene>
<dbReference type="OrthoDB" id="3350812at2759"/>
<dbReference type="EMBL" id="ML170182">
    <property type="protein sequence ID" value="TDL21281.1"/>
    <property type="molecule type" value="Genomic_DNA"/>
</dbReference>
<dbReference type="Proteomes" id="UP000294933">
    <property type="component" value="Unassembled WGS sequence"/>
</dbReference>
<protein>
    <recommendedName>
        <fullName evidence="2">DUF6533 domain-containing protein</fullName>
    </recommendedName>
</protein>
<evidence type="ECO:0000313" key="4">
    <source>
        <dbReference type="Proteomes" id="UP000294933"/>
    </source>
</evidence>
<feature type="domain" description="DUF6533" evidence="2">
    <location>
        <begin position="22"/>
        <end position="65"/>
    </location>
</feature>
<feature type="transmembrane region" description="Helical" evidence="1">
    <location>
        <begin position="168"/>
        <end position="188"/>
    </location>
</feature>
<name>A0A4Y7Q1S3_9AGAM</name>
<organism evidence="3 4">
    <name type="scientific">Rickenella mellea</name>
    <dbReference type="NCBI Taxonomy" id="50990"/>
    <lineage>
        <taxon>Eukaryota</taxon>
        <taxon>Fungi</taxon>
        <taxon>Dikarya</taxon>
        <taxon>Basidiomycota</taxon>
        <taxon>Agaricomycotina</taxon>
        <taxon>Agaricomycetes</taxon>
        <taxon>Hymenochaetales</taxon>
        <taxon>Rickenellaceae</taxon>
        <taxon>Rickenella</taxon>
    </lineage>
</organism>
<accession>A0A4Y7Q1S3</accession>
<feature type="transmembrane region" description="Helical" evidence="1">
    <location>
        <begin position="20"/>
        <end position="37"/>
    </location>
</feature>
<dbReference type="Pfam" id="PF20151">
    <property type="entry name" value="DUF6533"/>
    <property type="match status" value="1"/>
</dbReference>
<feature type="transmembrane region" description="Helical" evidence="1">
    <location>
        <begin position="121"/>
        <end position="139"/>
    </location>
</feature>
<keyword evidence="1" id="KW-1133">Transmembrane helix</keyword>
<evidence type="ECO:0000259" key="2">
    <source>
        <dbReference type="Pfam" id="PF20151"/>
    </source>
</evidence>
<evidence type="ECO:0000313" key="3">
    <source>
        <dbReference type="EMBL" id="TDL21281.1"/>
    </source>
</evidence>
<keyword evidence="1" id="KW-0812">Transmembrane</keyword>
<keyword evidence="1" id="KW-0472">Membrane</keyword>
<reference evidence="3 4" key="1">
    <citation type="submission" date="2018-06" db="EMBL/GenBank/DDBJ databases">
        <title>A transcriptomic atlas of mushroom development highlights an independent origin of complex multicellularity.</title>
        <authorList>
            <consortium name="DOE Joint Genome Institute"/>
            <person name="Krizsan K."/>
            <person name="Almasi E."/>
            <person name="Merenyi Z."/>
            <person name="Sahu N."/>
            <person name="Viragh M."/>
            <person name="Koszo T."/>
            <person name="Mondo S."/>
            <person name="Kiss B."/>
            <person name="Balint B."/>
            <person name="Kues U."/>
            <person name="Barry K."/>
            <person name="Hegedus J.C."/>
            <person name="Henrissat B."/>
            <person name="Johnson J."/>
            <person name="Lipzen A."/>
            <person name="Ohm R."/>
            <person name="Nagy I."/>
            <person name="Pangilinan J."/>
            <person name="Yan J."/>
            <person name="Xiong Y."/>
            <person name="Grigoriev I.V."/>
            <person name="Hibbett D.S."/>
            <person name="Nagy L.G."/>
        </authorList>
    </citation>
    <scope>NUCLEOTIDE SEQUENCE [LARGE SCALE GENOMIC DNA]</scope>
    <source>
        <strain evidence="3 4">SZMC22713</strain>
    </source>
</reference>
<proteinExistence type="predicted"/>
<feature type="transmembrane region" description="Helical" evidence="1">
    <location>
        <begin position="89"/>
        <end position="109"/>
    </location>
</feature>
<feature type="transmembrane region" description="Helical" evidence="1">
    <location>
        <begin position="209"/>
        <end position="230"/>
    </location>
</feature>
<dbReference type="VEuPathDB" id="FungiDB:BD410DRAFT_829236"/>
<sequence>MSPYSSVTGSVQLVCLITHRTLVAAISILVWDYFVLLPDEVSLIWPARRSVTKCLFFVNRYLAFVDQPMAIYVILFADDAKVCANAFQALGYISTVGIQVAQWALVLRTYAVWGSKQSKPFYVLFAIYLCTFVMAYWALHRYFSGVKSTGVPAPGMTGCTLLFENRDAWISFVLIITVESTLFGLLAYKAVQYFRIGGSSLMTVMYHDGLLYFACILVTSITNLVVLIVAPAELSPFLIPLQRVLHSVQCSRILLGIRAVYQTQSFQGQDIIRITDISPNFGTLQNDKTEIIDLRFNNSEGTPSTIV</sequence>
<dbReference type="InterPro" id="IPR045340">
    <property type="entry name" value="DUF6533"/>
</dbReference>
<keyword evidence="4" id="KW-1185">Reference proteome</keyword>
<dbReference type="AlphaFoldDB" id="A0A4Y7Q1S3"/>